<dbReference type="Pfam" id="PF00205">
    <property type="entry name" value="TPP_enzyme_M"/>
    <property type="match status" value="1"/>
</dbReference>
<dbReference type="InterPro" id="IPR029061">
    <property type="entry name" value="THDP-binding"/>
</dbReference>
<dbReference type="GO" id="GO:0005948">
    <property type="term" value="C:acetolactate synthase complex"/>
    <property type="evidence" value="ECO:0007669"/>
    <property type="project" value="TreeGrafter"/>
</dbReference>
<protein>
    <submittedName>
        <fullName evidence="7">Thiamine pyrophosphate-binding protein</fullName>
    </submittedName>
</protein>
<dbReference type="GO" id="GO:0030976">
    <property type="term" value="F:thiamine pyrophosphate binding"/>
    <property type="evidence" value="ECO:0007669"/>
    <property type="project" value="InterPro"/>
</dbReference>
<dbReference type="Gene3D" id="3.40.50.1220">
    <property type="entry name" value="TPP-binding domain"/>
    <property type="match status" value="1"/>
</dbReference>
<evidence type="ECO:0000259" key="6">
    <source>
        <dbReference type="Pfam" id="PF02776"/>
    </source>
</evidence>
<dbReference type="Pfam" id="PF02776">
    <property type="entry name" value="TPP_enzyme_N"/>
    <property type="match status" value="1"/>
</dbReference>
<dbReference type="GO" id="GO:0009097">
    <property type="term" value="P:isoleucine biosynthetic process"/>
    <property type="evidence" value="ECO:0007669"/>
    <property type="project" value="TreeGrafter"/>
</dbReference>
<evidence type="ECO:0000256" key="1">
    <source>
        <dbReference type="ARBA" id="ARBA00007812"/>
    </source>
</evidence>
<dbReference type="GO" id="GO:0003984">
    <property type="term" value="F:acetolactate synthase activity"/>
    <property type="evidence" value="ECO:0007669"/>
    <property type="project" value="TreeGrafter"/>
</dbReference>
<accession>A0A6B1FUD2</accession>
<evidence type="ECO:0000256" key="2">
    <source>
        <dbReference type="ARBA" id="ARBA00023052"/>
    </source>
</evidence>
<dbReference type="Pfam" id="PF02775">
    <property type="entry name" value="TPP_enzyme_C"/>
    <property type="match status" value="1"/>
</dbReference>
<dbReference type="GO" id="GO:0050660">
    <property type="term" value="F:flavin adenine dinucleotide binding"/>
    <property type="evidence" value="ECO:0007669"/>
    <property type="project" value="TreeGrafter"/>
</dbReference>
<feature type="domain" description="Thiamine pyrophosphate enzyme TPP-binding" evidence="5">
    <location>
        <begin position="397"/>
        <end position="542"/>
    </location>
</feature>
<evidence type="ECO:0000259" key="4">
    <source>
        <dbReference type="Pfam" id="PF00205"/>
    </source>
</evidence>
<proteinExistence type="inferred from homology"/>
<dbReference type="InterPro" id="IPR012000">
    <property type="entry name" value="Thiamin_PyroP_enz_cen_dom"/>
</dbReference>
<dbReference type="SUPFAM" id="SSF52518">
    <property type="entry name" value="Thiamin diphosphate-binding fold (THDP-binding)"/>
    <property type="match status" value="2"/>
</dbReference>
<feature type="domain" description="Thiamine pyrophosphate enzyme central" evidence="4">
    <location>
        <begin position="197"/>
        <end position="283"/>
    </location>
</feature>
<feature type="domain" description="Thiamine pyrophosphate enzyme N-terminal TPP-binding" evidence="6">
    <location>
        <begin position="3"/>
        <end position="116"/>
    </location>
</feature>
<comment type="similarity">
    <text evidence="1 3">Belongs to the TPP enzyme family.</text>
</comment>
<dbReference type="EMBL" id="VYDA01000211">
    <property type="protein sequence ID" value="MYH61232.1"/>
    <property type="molecule type" value="Genomic_DNA"/>
</dbReference>
<dbReference type="CDD" id="cd07035">
    <property type="entry name" value="TPP_PYR_POX_like"/>
    <property type="match status" value="1"/>
</dbReference>
<dbReference type="PANTHER" id="PTHR18968">
    <property type="entry name" value="THIAMINE PYROPHOSPHATE ENZYMES"/>
    <property type="match status" value="1"/>
</dbReference>
<dbReference type="AlphaFoldDB" id="A0A6B1FUD2"/>
<reference evidence="7" key="1">
    <citation type="submission" date="2019-09" db="EMBL/GenBank/DDBJ databases">
        <title>Characterisation of the sponge microbiome using genome-centric metagenomics.</title>
        <authorList>
            <person name="Engelberts J.P."/>
            <person name="Robbins S.J."/>
            <person name="De Goeij J.M."/>
            <person name="Aranda M."/>
            <person name="Bell S.C."/>
            <person name="Webster N.S."/>
        </authorList>
    </citation>
    <scope>NUCLEOTIDE SEQUENCE</scope>
    <source>
        <strain evidence="7">SB0675_bin_29</strain>
    </source>
</reference>
<dbReference type="GO" id="GO:0000287">
    <property type="term" value="F:magnesium ion binding"/>
    <property type="evidence" value="ECO:0007669"/>
    <property type="project" value="InterPro"/>
</dbReference>
<organism evidence="7">
    <name type="scientific">Caldilineaceae bacterium SB0675_bin_29</name>
    <dbReference type="NCBI Taxonomy" id="2605266"/>
    <lineage>
        <taxon>Bacteria</taxon>
        <taxon>Bacillati</taxon>
        <taxon>Chloroflexota</taxon>
        <taxon>Caldilineae</taxon>
        <taxon>Caldilineales</taxon>
        <taxon>Caldilineaceae</taxon>
    </lineage>
</organism>
<keyword evidence="2 3" id="KW-0786">Thiamine pyrophosphate</keyword>
<evidence type="ECO:0000259" key="5">
    <source>
        <dbReference type="Pfam" id="PF02775"/>
    </source>
</evidence>
<name>A0A6B1FUD2_9CHLR</name>
<evidence type="ECO:0000256" key="3">
    <source>
        <dbReference type="RuleBase" id="RU362132"/>
    </source>
</evidence>
<dbReference type="SUPFAM" id="SSF52467">
    <property type="entry name" value="DHS-like NAD/FAD-binding domain"/>
    <property type="match status" value="1"/>
</dbReference>
<dbReference type="GO" id="GO:0009099">
    <property type="term" value="P:L-valine biosynthetic process"/>
    <property type="evidence" value="ECO:0007669"/>
    <property type="project" value="TreeGrafter"/>
</dbReference>
<dbReference type="Gene3D" id="3.40.50.970">
    <property type="match status" value="2"/>
</dbReference>
<dbReference type="InterPro" id="IPR011766">
    <property type="entry name" value="TPP_enzyme_TPP-bd"/>
</dbReference>
<dbReference type="InterPro" id="IPR012001">
    <property type="entry name" value="Thiamin_PyroP_enz_TPP-bd_dom"/>
</dbReference>
<dbReference type="InterPro" id="IPR029035">
    <property type="entry name" value="DHS-like_NAD/FAD-binding_dom"/>
</dbReference>
<gene>
    <name evidence="7" type="ORF">F4148_05550</name>
</gene>
<dbReference type="InterPro" id="IPR045229">
    <property type="entry name" value="TPP_enz"/>
</dbReference>
<sequence length="555" mass="58121">MATVAETIAQSLHEAGVRLAFGMPGGEVVSVLEALQGVGIGFELMHHEQSAVFAADAYSRATGKPGCVLTTLGPGALNAVPGIGHAWLDRAPVVLITAQKPDSVLPHYTHQVVDLQAVFAPVTKRTLKVTPQNAAVEVPPTVALTMQGRPGPVHLHFINEEAELAVEGVNGLAARQMSFGESELIGQGDLPDGAQLAQARDIVTQASRPVILAGLGLEPEAPYGALRTLAEAANAPVIVSPKGKGALPDDHPLSAGVIGLTRTDPVYEILEEADCVVAVGFDVVELVKEFALPRSGIIGPAEGTAGVPLVWIANWANYDPVLPAAVEVVGPMAGALLHLADGKFCMDEQWGDSRVREFRAKLAARKLPAPQPGHLLPQQLLESMRSYLPEEALLAVDVGSHKIFGSLEWPTLTPNSFALSNGLSCMGFGLPAAIGTALARPDLTAACLIGDGGLLMCLGELSVLARLELPVTVVVAVDNAIDLIRSHQIRQGKKPFGTEFPAPDFCRIAAAHGIPAARVTTPDGCKEAMARAADARGPYLIEAFIDPVGYPTTPR</sequence>
<dbReference type="PANTHER" id="PTHR18968:SF13">
    <property type="entry name" value="ACETOLACTATE SYNTHASE CATALYTIC SUBUNIT, MITOCHONDRIAL"/>
    <property type="match status" value="1"/>
</dbReference>
<comment type="caution">
    <text evidence="7">The sequence shown here is derived from an EMBL/GenBank/DDBJ whole genome shotgun (WGS) entry which is preliminary data.</text>
</comment>
<evidence type="ECO:0000313" key="7">
    <source>
        <dbReference type="EMBL" id="MYH61232.1"/>
    </source>
</evidence>